<dbReference type="PANTHER" id="PTHR22916">
    <property type="entry name" value="GLYCOSYLTRANSFERASE"/>
    <property type="match status" value="1"/>
</dbReference>
<evidence type="ECO:0000313" key="3">
    <source>
        <dbReference type="Proteomes" id="UP000304840"/>
    </source>
</evidence>
<dbReference type="Pfam" id="PF00535">
    <property type="entry name" value="Glycos_transf_2"/>
    <property type="match status" value="1"/>
</dbReference>
<sequence>MENTPLVTIICLCYNHAPFVTKALDSIMNQSYKNIELLIADDASQDESVNVIKKWIEKHPQVFFIANENNLGNTKTFNNLFKRAKGKYIIDLAADDILTIDCVKKQVKTFLNTKYNDLALVYGNSELIDEEDKHLGYYYPVNSNKKTIQLPPSGFIYISLLAGKEKMCSVSSMIKSDVLRSLGGYDESLAYEDFDLWIRASKRFSFEFIDEVLIQKRELKSSMYHFFFKKNNSFTNYLNHSTYKILIKVFKQNTIKEEYSAMLKRVHYEIVLNFKNANYILCIQLLILKIRIHFKIF</sequence>
<dbReference type="Proteomes" id="UP000304840">
    <property type="component" value="Chromosome"/>
</dbReference>
<organism evidence="2 3">
    <name type="scientific">Flavobacterium columnare</name>
    <dbReference type="NCBI Taxonomy" id="996"/>
    <lineage>
        <taxon>Bacteria</taxon>
        <taxon>Pseudomonadati</taxon>
        <taxon>Bacteroidota</taxon>
        <taxon>Flavobacteriia</taxon>
        <taxon>Flavobacteriales</taxon>
        <taxon>Flavobacteriaceae</taxon>
        <taxon>Flavobacterium</taxon>
    </lineage>
</organism>
<reference evidence="2 3" key="2">
    <citation type="submission" date="2019-05" db="EMBL/GenBank/DDBJ databases">
        <authorList>
            <person name="Ravantti J.J."/>
        </authorList>
    </citation>
    <scope>NUCLEOTIDE SEQUENCE [LARGE SCALE GENOMIC DNA]</scope>
    <source>
        <strain evidence="2 3">B185</strain>
    </source>
</reference>
<dbReference type="GO" id="GO:0016758">
    <property type="term" value="F:hexosyltransferase activity"/>
    <property type="evidence" value="ECO:0007669"/>
    <property type="project" value="UniProtKB-ARBA"/>
</dbReference>
<dbReference type="RefSeq" id="WP_014164708.1">
    <property type="nucleotide sequence ID" value="NZ_CP010992.1"/>
</dbReference>
<dbReference type="InterPro" id="IPR001173">
    <property type="entry name" value="Glyco_trans_2-like"/>
</dbReference>
<reference evidence="3" key="1">
    <citation type="submission" date="2016-03" db="EMBL/GenBank/DDBJ databases">
        <title>Flavobacterium columnare strain B185, complete genome.</title>
        <authorList>
            <person name="Sundberg L.-R."/>
            <person name="Papponen P."/>
            <person name="Laanto E."/>
        </authorList>
    </citation>
    <scope>NUCLEOTIDE SEQUENCE [LARGE SCALE GENOMIC DNA]</scope>
    <source>
        <strain evidence="3">B185</strain>
    </source>
</reference>
<dbReference type="AlphaFoldDB" id="A0AAI8CH86"/>
<name>A0AAI8CH86_9FLAO</name>
<dbReference type="Gene3D" id="3.90.550.10">
    <property type="entry name" value="Spore Coat Polysaccharide Biosynthesis Protein SpsA, Chain A"/>
    <property type="match status" value="1"/>
</dbReference>
<accession>A0AAI8CH86</accession>
<evidence type="ECO:0000259" key="1">
    <source>
        <dbReference type="Pfam" id="PF00535"/>
    </source>
</evidence>
<dbReference type="SUPFAM" id="SSF53448">
    <property type="entry name" value="Nucleotide-diphospho-sugar transferases"/>
    <property type="match status" value="1"/>
</dbReference>
<protein>
    <submittedName>
        <fullName evidence="2">Glycosyltransferase</fullName>
    </submittedName>
</protein>
<dbReference type="EMBL" id="CP010992">
    <property type="protein sequence ID" value="AMO19749.1"/>
    <property type="molecule type" value="Genomic_DNA"/>
</dbReference>
<dbReference type="PANTHER" id="PTHR22916:SF3">
    <property type="entry name" value="UDP-GLCNAC:BETAGAL BETA-1,3-N-ACETYLGLUCOSAMINYLTRANSFERASE-LIKE PROTEIN 1"/>
    <property type="match status" value="1"/>
</dbReference>
<evidence type="ECO:0000313" key="2">
    <source>
        <dbReference type="EMBL" id="AMO19749.1"/>
    </source>
</evidence>
<dbReference type="InterPro" id="IPR029044">
    <property type="entry name" value="Nucleotide-diphossugar_trans"/>
</dbReference>
<dbReference type="GeneID" id="60759564"/>
<proteinExistence type="predicted"/>
<feature type="domain" description="Glycosyltransferase 2-like" evidence="1">
    <location>
        <begin position="8"/>
        <end position="134"/>
    </location>
</feature>
<gene>
    <name evidence="2" type="ORF">UN65_04770</name>
</gene>